<dbReference type="GO" id="GO:0030163">
    <property type="term" value="P:protein catabolic process"/>
    <property type="evidence" value="ECO:0007669"/>
    <property type="project" value="InterPro"/>
</dbReference>
<dbReference type="InterPro" id="IPR014719">
    <property type="entry name" value="Ribosomal_bL12_C/ClpS-like"/>
</dbReference>
<comment type="caution">
    <text evidence="2">The sequence shown here is derived from an EMBL/GenBank/DDBJ whole genome shotgun (WGS) entry which is preliminary data.</text>
</comment>
<keyword evidence="3" id="KW-1185">Reference proteome</keyword>
<dbReference type="RefSeq" id="WP_189212896.1">
    <property type="nucleotide sequence ID" value="NZ_BMRB01000004.1"/>
</dbReference>
<dbReference type="Gene3D" id="3.30.1390.10">
    <property type="match status" value="1"/>
</dbReference>
<evidence type="ECO:0000313" key="2">
    <source>
        <dbReference type="EMBL" id="GGS47939.1"/>
    </source>
</evidence>
<evidence type="ECO:0000259" key="1">
    <source>
        <dbReference type="Pfam" id="PF02617"/>
    </source>
</evidence>
<name>A0A918LGQ4_9PSEU</name>
<reference evidence="2" key="1">
    <citation type="journal article" date="2014" name="Int. J. Syst. Evol. Microbiol.">
        <title>Complete genome sequence of Corynebacterium casei LMG S-19264T (=DSM 44701T), isolated from a smear-ripened cheese.</title>
        <authorList>
            <consortium name="US DOE Joint Genome Institute (JGI-PGF)"/>
            <person name="Walter F."/>
            <person name="Albersmeier A."/>
            <person name="Kalinowski J."/>
            <person name="Ruckert C."/>
        </authorList>
    </citation>
    <scope>NUCLEOTIDE SEQUENCE</scope>
    <source>
        <strain evidence="2">JCM 3276</strain>
    </source>
</reference>
<dbReference type="InterPro" id="IPR003769">
    <property type="entry name" value="ClpS_core"/>
</dbReference>
<feature type="domain" description="Adaptor protein ClpS core" evidence="1">
    <location>
        <begin position="2"/>
        <end position="66"/>
    </location>
</feature>
<protein>
    <recommendedName>
        <fullName evidence="1">Adaptor protein ClpS core domain-containing protein</fullName>
    </recommendedName>
</protein>
<evidence type="ECO:0000313" key="3">
    <source>
        <dbReference type="Proteomes" id="UP000660680"/>
    </source>
</evidence>
<gene>
    <name evidence="2" type="ORF">GCM10010171_48980</name>
</gene>
<dbReference type="AlphaFoldDB" id="A0A918LGQ4"/>
<sequence>MTWPVSLVNDDTTSVAVVLHALAAVCGMPPEQATAAAQVVHQRGHAQVAALPDRESAEAMVVRFQRYGIHAAVIA</sequence>
<proteinExistence type="predicted"/>
<dbReference type="Pfam" id="PF02617">
    <property type="entry name" value="ClpS"/>
    <property type="match status" value="1"/>
</dbReference>
<dbReference type="Proteomes" id="UP000660680">
    <property type="component" value="Unassembled WGS sequence"/>
</dbReference>
<organism evidence="2 3">
    <name type="scientific">Actinokineospora fastidiosa</name>
    <dbReference type="NCBI Taxonomy" id="1816"/>
    <lineage>
        <taxon>Bacteria</taxon>
        <taxon>Bacillati</taxon>
        <taxon>Actinomycetota</taxon>
        <taxon>Actinomycetes</taxon>
        <taxon>Pseudonocardiales</taxon>
        <taxon>Pseudonocardiaceae</taxon>
        <taxon>Actinokineospora</taxon>
    </lineage>
</organism>
<dbReference type="EMBL" id="BMRB01000004">
    <property type="protein sequence ID" value="GGS47939.1"/>
    <property type="molecule type" value="Genomic_DNA"/>
</dbReference>
<reference evidence="2" key="2">
    <citation type="submission" date="2020-09" db="EMBL/GenBank/DDBJ databases">
        <authorList>
            <person name="Sun Q."/>
            <person name="Ohkuma M."/>
        </authorList>
    </citation>
    <scope>NUCLEOTIDE SEQUENCE</scope>
    <source>
        <strain evidence="2">JCM 3276</strain>
    </source>
</reference>
<accession>A0A918LGQ4</accession>
<dbReference type="SUPFAM" id="SSF54736">
    <property type="entry name" value="ClpS-like"/>
    <property type="match status" value="1"/>
</dbReference>